<name>A0A9Q1JS70_9CARY</name>
<evidence type="ECO:0000313" key="3">
    <source>
        <dbReference type="Proteomes" id="UP001153076"/>
    </source>
</evidence>
<protein>
    <submittedName>
        <fullName evidence="2">Uncharacterized protein</fullName>
    </submittedName>
</protein>
<comment type="caution">
    <text evidence="2">The sequence shown here is derived from an EMBL/GenBank/DDBJ whole genome shotgun (WGS) entry which is preliminary data.</text>
</comment>
<dbReference type="AlphaFoldDB" id="A0A9Q1JS70"/>
<dbReference type="EMBL" id="JAKOGI010000833">
    <property type="protein sequence ID" value="KAJ8430027.1"/>
    <property type="molecule type" value="Genomic_DNA"/>
</dbReference>
<organism evidence="2 3">
    <name type="scientific">Carnegiea gigantea</name>
    <dbReference type="NCBI Taxonomy" id="171969"/>
    <lineage>
        <taxon>Eukaryota</taxon>
        <taxon>Viridiplantae</taxon>
        <taxon>Streptophyta</taxon>
        <taxon>Embryophyta</taxon>
        <taxon>Tracheophyta</taxon>
        <taxon>Spermatophyta</taxon>
        <taxon>Magnoliopsida</taxon>
        <taxon>eudicotyledons</taxon>
        <taxon>Gunneridae</taxon>
        <taxon>Pentapetalae</taxon>
        <taxon>Caryophyllales</taxon>
        <taxon>Cactineae</taxon>
        <taxon>Cactaceae</taxon>
        <taxon>Cactoideae</taxon>
        <taxon>Echinocereeae</taxon>
        <taxon>Carnegiea</taxon>
    </lineage>
</organism>
<evidence type="ECO:0000256" key="1">
    <source>
        <dbReference type="SAM" id="Coils"/>
    </source>
</evidence>
<proteinExistence type="predicted"/>
<reference evidence="2" key="1">
    <citation type="submission" date="2022-04" db="EMBL/GenBank/DDBJ databases">
        <title>Carnegiea gigantea Genome sequencing and assembly v2.</title>
        <authorList>
            <person name="Copetti D."/>
            <person name="Sanderson M.J."/>
            <person name="Burquez A."/>
            <person name="Wojciechowski M.F."/>
        </authorList>
    </citation>
    <scope>NUCLEOTIDE SEQUENCE</scope>
    <source>
        <strain evidence="2">SGP5-SGP5p</strain>
        <tissue evidence="2">Aerial part</tissue>
    </source>
</reference>
<evidence type="ECO:0000313" key="2">
    <source>
        <dbReference type="EMBL" id="KAJ8430027.1"/>
    </source>
</evidence>
<keyword evidence="1" id="KW-0175">Coiled coil</keyword>
<dbReference type="OrthoDB" id="2009712at2759"/>
<keyword evidence="3" id="KW-1185">Reference proteome</keyword>
<gene>
    <name evidence="2" type="ORF">Cgig2_010956</name>
</gene>
<feature type="coiled-coil region" evidence="1">
    <location>
        <begin position="161"/>
        <end position="188"/>
    </location>
</feature>
<sequence>MVLGYIYHSLGEIASHPYHPDSNCPGDFLTLIHYVGLLGSKISLSQARHVFRDGRYLSLRASSYRVDSCNSGDVIDMGDLLASRARVSQSLSALCFMIDIYKLWTIEICWLSSKIDEIFDVVETATKIEELVDVDRFKALSDQDLTCSFEIAHIEGQLHSLSNETSELKVKEQEILREEERIHQMREDLTIQQQSLIEAESKLKSFLDLKKREAEQVQADLVQAGFSKLQDLKKEKDHLKNLIGFVISFDND</sequence>
<dbReference type="Proteomes" id="UP001153076">
    <property type="component" value="Unassembled WGS sequence"/>
</dbReference>
<accession>A0A9Q1JS70</accession>